<sequence length="422" mass="48753">MKFFFKCFLIITAMMSNLLSSQNGSVLSDTLVNTKNAKIIVDLPVPKNSSAKNKKYPVFFILDSQEKNIVDIVKSNISYLQNFGKEIPEVIFVRVEIYDRSKLYFGEGVNELAGMLQKTIIHLNKYNALNYNVILGHSNSASFVLDLANDINLSKLFQVYIAYSPSQTVDKLNIPSQDVNLYLSHGGIGQYENSFKEETVAYKGKINSINSPKFKLKYDYFPTANHNTIIPMSIYNSINYAFDPWIISSLETDFIVNNKYDILKNLKAKYHVLEHITNVSHEISPNEYVYIANLYYGIEDFNKAISVTDEALAGTSPKDSDYYKIYFNRALYYFEIEDISKAKENIILAKKYITKETDEYNYAYPMIVYYDKFLDIYITTANNADREKKIIKLLELIKNEKKISNNNLLVNFIKKHLLEMKK</sequence>
<evidence type="ECO:0008006" key="6">
    <source>
        <dbReference type="Google" id="ProtNLM"/>
    </source>
</evidence>
<evidence type="ECO:0000313" key="5">
    <source>
        <dbReference type="Proteomes" id="UP000238534"/>
    </source>
</evidence>
<evidence type="ECO:0000313" key="4">
    <source>
        <dbReference type="Proteomes" id="UP000238325"/>
    </source>
</evidence>
<dbReference type="SUPFAM" id="SSF53474">
    <property type="entry name" value="alpha/beta-Hydrolases"/>
    <property type="match status" value="1"/>
</dbReference>
<accession>A0A2S9D2G4</accession>
<dbReference type="SUPFAM" id="SSF48452">
    <property type="entry name" value="TPR-like"/>
    <property type="match status" value="1"/>
</dbReference>
<gene>
    <name evidence="2" type="ORF">CQ022_12125</name>
    <name evidence="3" type="ORF">CQ033_05795</name>
</gene>
<proteinExistence type="predicted"/>
<evidence type="ECO:0000256" key="1">
    <source>
        <dbReference type="SAM" id="SignalP"/>
    </source>
</evidence>
<dbReference type="Proteomes" id="UP000238534">
    <property type="component" value="Unassembled WGS sequence"/>
</dbReference>
<dbReference type="InterPro" id="IPR011990">
    <property type="entry name" value="TPR-like_helical_dom_sf"/>
</dbReference>
<dbReference type="Gene3D" id="1.25.40.10">
    <property type="entry name" value="Tetratricopeptide repeat domain"/>
    <property type="match status" value="1"/>
</dbReference>
<keyword evidence="1" id="KW-0732">Signal</keyword>
<keyword evidence="4" id="KW-1185">Reference proteome</keyword>
<dbReference type="Proteomes" id="UP000238325">
    <property type="component" value="Unassembled WGS sequence"/>
</dbReference>
<dbReference type="EMBL" id="PCPH01000001">
    <property type="protein sequence ID" value="PRB92704.1"/>
    <property type="molecule type" value="Genomic_DNA"/>
</dbReference>
<feature type="signal peptide" evidence="1">
    <location>
        <begin position="1"/>
        <end position="21"/>
    </location>
</feature>
<comment type="caution">
    <text evidence="2">The sequence shown here is derived from an EMBL/GenBank/DDBJ whole genome shotgun (WGS) entry which is preliminary data.</text>
</comment>
<protein>
    <recommendedName>
        <fullName evidence="6">Esterase</fullName>
    </recommendedName>
</protein>
<dbReference type="Gene3D" id="3.40.50.1820">
    <property type="entry name" value="alpha/beta hydrolase"/>
    <property type="match status" value="1"/>
</dbReference>
<dbReference type="EMBL" id="PCPP01000001">
    <property type="protein sequence ID" value="PRB86952.1"/>
    <property type="molecule type" value="Genomic_DNA"/>
</dbReference>
<dbReference type="InterPro" id="IPR029058">
    <property type="entry name" value="AB_hydrolase_fold"/>
</dbReference>
<evidence type="ECO:0000313" key="2">
    <source>
        <dbReference type="EMBL" id="PRB86952.1"/>
    </source>
</evidence>
<dbReference type="AlphaFoldDB" id="A0A2S9D2G4"/>
<name>A0A2S9D2G4_CHRCI</name>
<reference evidence="4 5" key="1">
    <citation type="submission" date="2017-09" db="EMBL/GenBank/DDBJ databases">
        <title>Genomic, metabolic, and phenotypic characteristics of bacterial isolates from the natural microbiome of the model nematode Caenorhabditis elegans.</title>
        <authorList>
            <person name="Zimmermann J."/>
            <person name="Obeng N."/>
            <person name="Yang W."/>
            <person name="Obeng O."/>
            <person name="Kissoyan K."/>
            <person name="Pees B."/>
            <person name="Dirksen P."/>
            <person name="Hoppner M."/>
            <person name="Franke A."/>
            <person name="Rosenstiel P."/>
            <person name="Leippe M."/>
            <person name="Dierking K."/>
            <person name="Kaleta C."/>
            <person name="Schulenburg H."/>
        </authorList>
    </citation>
    <scope>NUCLEOTIDE SEQUENCE [LARGE SCALE GENOMIC DNA]</scope>
    <source>
        <strain evidence="2 5">MYb25</strain>
        <strain evidence="3 4">MYb44</strain>
    </source>
</reference>
<evidence type="ECO:0000313" key="3">
    <source>
        <dbReference type="EMBL" id="PRB92704.1"/>
    </source>
</evidence>
<organism evidence="2 5">
    <name type="scientific">Chryseobacterium culicis</name>
    <dbReference type="NCBI Taxonomy" id="680127"/>
    <lineage>
        <taxon>Bacteria</taxon>
        <taxon>Pseudomonadati</taxon>
        <taxon>Bacteroidota</taxon>
        <taxon>Flavobacteriia</taxon>
        <taxon>Flavobacteriales</taxon>
        <taxon>Weeksellaceae</taxon>
        <taxon>Chryseobacterium group</taxon>
        <taxon>Chryseobacterium</taxon>
    </lineage>
</organism>
<feature type="chain" id="PRO_5015578299" description="Esterase" evidence="1">
    <location>
        <begin position="22"/>
        <end position="422"/>
    </location>
</feature>